<keyword evidence="6" id="KW-1185">Reference proteome</keyword>
<evidence type="ECO:0000256" key="2">
    <source>
        <dbReference type="ARBA" id="ARBA00023295"/>
    </source>
</evidence>
<feature type="signal peptide" evidence="3">
    <location>
        <begin position="1"/>
        <end position="27"/>
    </location>
</feature>
<dbReference type="InterPro" id="IPR017853">
    <property type="entry name" value="GH"/>
</dbReference>
<dbReference type="EMBL" id="SJPV01000005">
    <property type="protein sequence ID" value="TWU37113.1"/>
    <property type="molecule type" value="Genomic_DNA"/>
</dbReference>
<evidence type="ECO:0000313" key="6">
    <source>
        <dbReference type="Proteomes" id="UP000319143"/>
    </source>
</evidence>
<evidence type="ECO:0000256" key="3">
    <source>
        <dbReference type="SAM" id="SignalP"/>
    </source>
</evidence>
<evidence type="ECO:0000256" key="1">
    <source>
        <dbReference type="ARBA" id="ARBA00022801"/>
    </source>
</evidence>
<evidence type="ECO:0000313" key="5">
    <source>
        <dbReference type="EMBL" id="TWU37113.1"/>
    </source>
</evidence>
<dbReference type="Proteomes" id="UP000319143">
    <property type="component" value="Unassembled WGS sequence"/>
</dbReference>
<evidence type="ECO:0000259" key="4">
    <source>
        <dbReference type="Pfam" id="PF02449"/>
    </source>
</evidence>
<comment type="caution">
    <text evidence="5">The sequence shown here is derived from an EMBL/GenBank/DDBJ whole genome shotgun (WGS) entry which is preliminary data.</text>
</comment>
<keyword evidence="1" id="KW-0378">Hydrolase</keyword>
<feature type="chain" id="PRO_5023113385" evidence="3">
    <location>
        <begin position="28"/>
        <end position="781"/>
    </location>
</feature>
<name>A0A5C6DIB7_9BACT</name>
<dbReference type="InterPro" id="IPR013529">
    <property type="entry name" value="Glyco_hydro_42_N"/>
</dbReference>
<proteinExistence type="predicted"/>
<keyword evidence="2" id="KW-0326">Glycosidase</keyword>
<organism evidence="5 6">
    <name type="scientific">Novipirellula artificiosorum</name>
    <dbReference type="NCBI Taxonomy" id="2528016"/>
    <lineage>
        <taxon>Bacteria</taxon>
        <taxon>Pseudomonadati</taxon>
        <taxon>Planctomycetota</taxon>
        <taxon>Planctomycetia</taxon>
        <taxon>Pirellulales</taxon>
        <taxon>Pirellulaceae</taxon>
        <taxon>Novipirellula</taxon>
    </lineage>
</organism>
<dbReference type="AlphaFoldDB" id="A0A5C6DIB7"/>
<dbReference type="GO" id="GO:0004565">
    <property type="term" value="F:beta-galactosidase activity"/>
    <property type="evidence" value="ECO:0007669"/>
    <property type="project" value="InterPro"/>
</dbReference>
<dbReference type="GO" id="GO:0005975">
    <property type="term" value="P:carbohydrate metabolic process"/>
    <property type="evidence" value="ECO:0007669"/>
    <property type="project" value="InterPro"/>
</dbReference>
<accession>A0A5C6DIB7</accession>
<dbReference type="Pfam" id="PF02449">
    <property type="entry name" value="Glyco_hydro_42"/>
    <property type="match status" value="1"/>
</dbReference>
<dbReference type="SUPFAM" id="SSF51445">
    <property type="entry name" value="(Trans)glycosidases"/>
    <property type="match status" value="1"/>
</dbReference>
<keyword evidence="3" id="KW-0732">Signal</keyword>
<reference evidence="5 6" key="1">
    <citation type="submission" date="2019-02" db="EMBL/GenBank/DDBJ databases">
        <title>Deep-cultivation of Planctomycetes and their phenomic and genomic characterization uncovers novel biology.</title>
        <authorList>
            <person name="Wiegand S."/>
            <person name="Jogler M."/>
            <person name="Boedeker C."/>
            <person name="Pinto D."/>
            <person name="Vollmers J."/>
            <person name="Rivas-Marin E."/>
            <person name="Kohn T."/>
            <person name="Peeters S.H."/>
            <person name="Heuer A."/>
            <person name="Rast P."/>
            <person name="Oberbeckmann S."/>
            <person name="Bunk B."/>
            <person name="Jeske O."/>
            <person name="Meyerdierks A."/>
            <person name="Storesund J.E."/>
            <person name="Kallscheuer N."/>
            <person name="Luecker S."/>
            <person name="Lage O.M."/>
            <person name="Pohl T."/>
            <person name="Merkel B.J."/>
            <person name="Hornburger P."/>
            <person name="Mueller R.-W."/>
            <person name="Bruemmer F."/>
            <person name="Labrenz M."/>
            <person name="Spormann A.M."/>
            <person name="Op Den Camp H."/>
            <person name="Overmann J."/>
            <person name="Amann R."/>
            <person name="Jetten M.S.M."/>
            <person name="Mascher T."/>
            <person name="Medema M.H."/>
            <person name="Devos D.P."/>
            <person name="Kaster A.-K."/>
            <person name="Ovreas L."/>
            <person name="Rohde M."/>
            <person name="Galperin M.Y."/>
            <person name="Jogler C."/>
        </authorList>
    </citation>
    <scope>NUCLEOTIDE SEQUENCE [LARGE SCALE GENOMIC DNA]</scope>
    <source>
        <strain evidence="5 6">Poly41</strain>
    </source>
</reference>
<sequence length="781" mass="89207" precursor="true">MCFPSDAWRLGCRAVALFAFCCCWLLAEGAPLTPPHVDGSREQATRTQTARKKLESLSALIHRADHAGLDTLKEKMTVRTAEVFLSYADWDEANKEINSQHFERAARYKQNAAEMAESLPDFERRDIITMLEEATTFLDDLIAGNVVRRPTPDVDWANVSHDGDQLTFQGRPVFLTDWTWKPEMDELNEYHGAQDGFFLMHPYVINRSGEILPRIARELDTKPSGRLGFIFLNHKNAPQWAARDYGSGFVMRQDTYTAYDIDHPGAREMNRLLLSGTIPKMAGKKYTELGYMLCNEPHFFTTEGVWATGPVSNYTMDKFRRWLEEKHRTIERLNGLWETHFANFAEVTLAMPIAAQRQGTPPWYDWVSFNRDRVTDWYAFLKGEIRKHDPAAKVHLKIIPNLWTDNARNHGIDFESLTRMSEIIGNDAGASYSPMWGEADWQDHYAFEWREMSMGHDFQKSVSPRKIMYNTESHFLSTVRSRDLHMDPAYARATFWLAHTQGLTVSQNWFWARREDGSIRKGLVKGYAGSNNQQPRVVNEVHSTLMDLNAHAEEIMAMQRQARPIRIFYSEASATNKAKHMDDVFELYESLFFEGVPLGFVTQDILTRQSHEDWDTLLVHQTPFVTRQDFASIQDYVAGGGHVILDDVSLSKDEYGRDLPKLADLPNIRRVKSLDEMKTAALRFLKLKGHAPAVIVKEQSDGERKGCTWKCVENRAGNPVLSIVNVGKHRATLTLTLRNGNAGTRCQDLLTGKSVSSNPTLRPYEVLFVELTPFPSQPSTP</sequence>
<protein>
    <submittedName>
        <fullName evidence="5">Beta-galactosidase</fullName>
    </submittedName>
</protein>
<dbReference type="Gene3D" id="3.20.20.80">
    <property type="entry name" value="Glycosidases"/>
    <property type="match status" value="1"/>
</dbReference>
<dbReference type="Gene3D" id="3.40.50.880">
    <property type="match status" value="1"/>
</dbReference>
<dbReference type="InterPro" id="IPR029062">
    <property type="entry name" value="Class_I_gatase-like"/>
</dbReference>
<feature type="domain" description="Glycoside hydrolase family 42 N-terminal" evidence="4">
    <location>
        <begin position="315"/>
        <end position="545"/>
    </location>
</feature>
<dbReference type="CDD" id="cd03143">
    <property type="entry name" value="A4_beta-galactosidase_middle_domain"/>
    <property type="match status" value="1"/>
</dbReference>
<dbReference type="GO" id="GO:0009341">
    <property type="term" value="C:beta-galactosidase complex"/>
    <property type="evidence" value="ECO:0007669"/>
    <property type="project" value="InterPro"/>
</dbReference>
<gene>
    <name evidence="5" type="ORF">Poly41_32400</name>
</gene>